<reference evidence="1" key="1">
    <citation type="submission" date="2020-08" db="EMBL/GenBank/DDBJ databases">
        <title>Multicomponent nature underlies the extraordinary mechanical properties of spider dragline silk.</title>
        <authorList>
            <person name="Kono N."/>
            <person name="Nakamura H."/>
            <person name="Mori M."/>
            <person name="Yoshida Y."/>
            <person name="Ohtoshi R."/>
            <person name="Malay A.D."/>
            <person name="Moran D.A.P."/>
            <person name="Tomita M."/>
            <person name="Numata K."/>
            <person name="Arakawa K."/>
        </authorList>
    </citation>
    <scope>NUCLEOTIDE SEQUENCE</scope>
</reference>
<dbReference type="AlphaFoldDB" id="A0A8X6SUB4"/>
<evidence type="ECO:0008006" key="3">
    <source>
        <dbReference type="Google" id="ProtNLM"/>
    </source>
</evidence>
<organism evidence="1 2">
    <name type="scientific">Trichonephila clavipes</name>
    <name type="common">Golden silk orbweaver</name>
    <name type="synonym">Nephila clavipes</name>
    <dbReference type="NCBI Taxonomy" id="2585209"/>
    <lineage>
        <taxon>Eukaryota</taxon>
        <taxon>Metazoa</taxon>
        <taxon>Ecdysozoa</taxon>
        <taxon>Arthropoda</taxon>
        <taxon>Chelicerata</taxon>
        <taxon>Arachnida</taxon>
        <taxon>Araneae</taxon>
        <taxon>Araneomorphae</taxon>
        <taxon>Entelegynae</taxon>
        <taxon>Araneoidea</taxon>
        <taxon>Nephilidae</taxon>
        <taxon>Trichonephila</taxon>
    </lineage>
</organism>
<dbReference type="Proteomes" id="UP000887159">
    <property type="component" value="Unassembled WGS sequence"/>
</dbReference>
<evidence type="ECO:0000313" key="1">
    <source>
        <dbReference type="EMBL" id="GFY13098.1"/>
    </source>
</evidence>
<name>A0A8X6SUB4_TRICX</name>
<dbReference type="EMBL" id="BMAU01021319">
    <property type="protein sequence ID" value="GFY13098.1"/>
    <property type="molecule type" value="Genomic_DNA"/>
</dbReference>
<gene>
    <name evidence="1" type="primary">X975_01402</name>
    <name evidence="1" type="ORF">TNCV_666601</name>
</gene>
<keyword evidence="2" id="KW-1185">Reference proteome</keyword>
<protein>
    <recommendedName>
        <fullName evidence="3">Peptidase aspartic putative domain-containing protein</fullName>
    </recommendedName>
</protein>
<sequence length="384" mass="43846">MRNHLHATYFGRRIECAWPARSPELNPLDFFWILLKSFVYETLVATVDYLTSRILVASADIASTPDLFDCIRQSFVLRCWLCYDRTIPGKEFHPLNSCPKFKSISVSERVDFVKANHLCFKCFSPNCNVKSCCAKNCFCGKPHNRLVHFPKSDKEFVHNQTVGSVLNSHADVFEGPEGSDCVVFSQDGKEENKSFVATSFLKNKTRTVLLSSVQCYQRDRFGILHEVTDLTLSQIINVSLNKPSEIKLADFKFNIPGKIAVLLGTEIFYELLRPGQIYCGDSRLLLQNTVFGYIVSGNVGDEVRDNKIHCGLIRDSDLNTTLKSLRALKSIGVKNENCNSEEDVNLGVFKQRVHFKSDRYEVELPWKRDSDELSDNFKLEKRRL</sequence>
<evidence type="ECO:0000313" key="2">
    <source>
        <dbReference type="Proteomes" id="UP000887159"/>
    </source>
</evidence>
<dbReference type="PANTHER" id="PTHR47331">
    <property type="entry name" value="PHD-TYPE DOMAIN-CONTAINING PROTEIN"/>
    <property type="match status" value="1"/>
</dbReference>
<dbReference type="Gene3D" id="3.30.420.10">
    <property type="entry name" value="Ribonuclease H-like superfamily/Ribonuclease H"/>
    <property type="match status" value="1"/>
</dbReference>
<comment type="caution">
    <text evidence="1">The sequence shown here is derived from an EMBL/GenBank/DDBJ whole genome shotgun (WGS) entry which is preliminary data.</text>
</comment>
<proteinExistence type="predicted"/>
<accession>A0A8X6SUB4</accession>
<dbReference type="GO" id="GO:0003676">
    <property type="term" value="F:nucleic acid binding"/>
    <property type="evidence" value="ECO:0007669"/>
    <property type="project" value="InterPro"/>
</dbReference>
<dbReference type="PANTHER" id="PTHR47331:SF1">
    <property type="entry name" value="GAG-LIKE PROTEIN"/>
    <property type="match status" value="1"/>
</dbReference>
<dbReference type="InterPro" id="IPR036397">
    <property type="entry name" value="RNaseH_sf"/>
</dbReference>